<evidence type="ECO:0000313" key="2">
    <source>
        <dbReference type="Proteomes" id="UP001266305"/>
    </source>
</evidence>
<organism evidence="1 2">
    <name type="scientific">Saguinus oedipus</name>
    <name type="common">Cotton-top tamarin</name>
    <name type="synonym">Oedipomidas oedipus</name>
    <dbReference type="NCBI Taxonomy" id="9490"/>
    <lineage>
        <taxon>Eukaryota</taxon>
        <taxon>Metazoa</taxon>
        <taxon>Chordata</taxon>
        <taxon>Craniata</taxon>
        <taxon>Vertebrata</taxon>
        <taxon>Euteleostomi</taxon>
        <taxon>Mammalia</taxon>
        <taxon>Eutheria</taxon>
        <taxon>Euarchontoglires</taxon>
        <taxon>Primates</taxon>
        <taxon>Haplorrhini</taxon>
        <taxon>Platyrrhini</taxon>
        <taxon>Cebidae</taxon>
        <taxon>Callitrichinae</taxon>
        <taxon>Saguinus</taxon>
    </lineage>
</organism>
<keyword evidence="2" id="KW-1185">Reference proteome</keyword>
<accession>A0ABQ9WJD4</accession>
<dbReference type="PROSITE" id="PS00018">
    <property type="entry name" value="EF_HAND_1"/>
    <property type="match status" value="1"/>
</dbReference>
<dbReference type="InterPro" id="IPR018247">
    <property type="entry name" value="EF_Hand_1_Ca_BS"/>
</dbReference>
<name>A0ABQ9WJD4_SAGOE</name>
<evidence type="ECO:0000313" key="1">
    <source>
        <dbReference type="EMBL" id="KAK2121774.1"/>
    </source>
</evidence>
<sequence length="183" mass="19488">MLLAGLCEVWDTSQDGLVGPAELTVGLTLSSQMRKEDQTWAGDMAISDTLQKWGSGGFGQIRSFSEGRGGLSVLLTPGSEGSRTPAPSSYGPTWCSPWLGNSLESQRLPAESRQLSLMGVACPCADAWLFPDEPSALAGRTPFLTTPFWYASRLSLSAWMMLSLLGLKILLLIEVPSAGCGCL</sequence>
<reference evidence="1 2" key="1">
    <citation type="submission" date="2023-05" db="EMBL/GenBank/DDBJ databases">
        <title>B98-5 Cell Line De Novo Hybrid Assembly: An Optical Mapping Approach.</title>
        <authorList>
            <person name="Kananen K."/>
            <person name="Auerbach J.A."/>
            <person name="Kautto E."/>
            <person name="Blachly J.S."/>
        </authorList>
    </citation>
    <scope>NUCLEOTIDE SEQUENCE [LARGE SCALE GENOMIC DNA]</scope>
    <source>
        <strain evidence="1">B95-8</strain>
        <tissue evidence="1">Cell line</tissue>
    </source>
</reference>
<protein>
    <submittedName>
        <fullName evidence="1">Uncharacterized protein</fullName>
    </submittedName>
</protein>
<dbReference type="Proteomes" id="UP001266305">
    <property type="component" value="Unassembled WGS sequence"/>
</dbReference>
<comment type="caution">
    <text evidence="1">The sequence shown here is derived from an EMBL/GenBank/DDBJ whole genome shotgun (WGS) entry which is preliminary data.</text>
</comment>
<gene>
    <name evidence="1" type="ORF">P7K49_003160</name>
</gene>
<dbReference type="EMBL" id="JASSZA010000001">
    <property type="protein sequence ID" value="KAK2121774.1"/>
    <property type="molecule type" value="Genomic_DNA"/>
</dbReference>
<proteinExistence type="predicted"/>